<dbReference type="Proteomes" id="UP000265768">
    <property type="component" value="Unassembled WGS sequence"/>
</dbReference>
<gene>
    <name evidence="4" type="ORF">D5H75_14115</name>
</gene>
<feature type="region of interest" description="Disordered" evidence="1">
    <location>
        <begin position="258"/>
        <end position="406"/>
    </location>
</feature>
<comment type="caution">
    <text evidence="4">The sequence shown here is derived from an EMBL/GenBank/DDBJ whole genome shotgun (WGS) entry which is preliminary data.</text>
</comment>
<keyword evidence="2" id="KW-0812">Transmembrane</keyword>
<dbReference type="AlphaFoldDB" id="A0A3A4ARZ0"/>
<evidence type="ECO:0000256" key="2">
    <source>
        <dbReference type="SAM" id="Phobius"/>
    </source>
</evidence>
<feature type="compositionally biased region" description="Low complexity" evidence="1">
    <location>
        <begin position="258"/>
        <end position="267"/>
    </location>
</feature>
<feature type="transmembrane region" description="Helical" evidence="2">
    <location>
        <begin position="448"/>
        <end position="467"/>
    </location>
</feature>
<protein>
    <recommendedName>
        <fullName evidence="3">Ig-like domain-containing protein</fullName>
    </recommendedName>
</protein>
<dbReference type="EMBL" id="QZEY01000004">
    <property type="protein sequence ID" value="RJL32638.1"/>
    <property type="molecule type" value="Genomic_DNA"/>
</dbReference>
<keyword evidence="5" id="KW-1185">Reference proteome</keyword>
<feature type="compositionally biased region" description="Basic and acidic residues" evidence="1">
    <location>
        <begin position="351"/>
        <end position="361"/>
    </location>
</feature>
<sequence>MGVAGYRLTGHSRASELGVWEIVTAPGGNAAGALRFDMSRLAAEGALDRLVEAVAEDRDLGLPGLLPIADLVSTRDQVWLLTAGPAAPALTDLLAADEAGELLFDAGHAATVLDDVAQTLIAVHAAGLAHGAVQPANVVIGPDGTALLAELGLAAAVRDVIPGRAGDVAGWAAMTRTLAAAWAADDPDCADLFRRCAEAAEARGLTAARGVLAGERETLPSGFPQRAGLAEAAEWFTARQTASPAGSADEILTVADTADTADDQGATGPEYGRAEAAEPYAAGPRSGGRTGEPRGAAHGGGGGGHGSPDNGSPDIGFPDSGSREGGSRSGGARHAAARHGAPLDGGSQDGGSRDGGSRDGQGDLARTLLLDGEQSRRAEPYPDRERPAERPRAAGEERRAGSEEDERDLVMRFGPGIPDDWTAARIWRAGREHQAAPRRRPARRGRKVAFFLVALSLVIAAGVAFWLTRGPELAVTGVSVQGPRDVVGCDSTTDLVGVIHTNGRPGQITYQWLRNDGQRSGELVQSVGGGQRSVRVHLRWAVRGTGELNAVATLRILTPKPAEAQARFFYRC</sequence>
<feature type="domain" description="Ig-like" evidence="3">
    <location>
        <begin position="471"/>
        <end position="572"/>
    </location>
</feature>
<keyword evidence="2" id="KW-1133">Transmembrane helix</keyword>
<dbReference type="OrthoDB" id="3328426at2"/>
<name>A0A3A4ARZ0_9ACTN</name>
<dbReference type="InterPro" id="IPR011009">
    <property type="entry name" value="Kinase-like_dom_sf"/>
</dbReference>
<evidence type="ECO:0000256" key="1">
    <source>
        <dbReference type="SAM" id="MobiDB-lite"/>
    </source>
</evidence>
<dbReference type="SUPFAM" id="SSF56112">
    <property type="entry name" value="Protein kinase-like (PK-like)"/>
    <property type="match status" value="1"/>
</dbReference>
<evidence type="ECO:0000313" key="4">
    <source>
        <dbReference type="EMBL" id="RJL32638.1"/>
    </source>
</evidence>
<keyword evidence="2" id="KW-0472">Membrane</keyword>
<dbReference type="PROSITE" id="PS50835">
    <property type="entry name" value="IG_LIKE"/>
    <property type="match status" value="1"/>
</dbReference>
<feature type="compositionally biased region" description="Low complexity" evidence="1">
    <location>
        <begin position="330"/>
        <end position="346"/>
    </location>
</feature>
<reference evidence="4 5" key="1">
    <citation type="submission" date="2018-09" db="EMBL/GenBank/DDBJ databases">
        <title>YIM 75507 draft genome.</title>
        <authorList>
            <person name="Tang S."/>
            <person name="Feng Y."/>
        </authorList>
    </citation>
    <scope>NUCLEOTIDE SEQUENCE [LARGE SCALE GENOMIC DNA]</scope>
    <source>
        <strain evidence="4 5">YIM 75507</strain>
    </source>
</reference>
<organism evidence="4 5">
    <name type="scientific">Bailinhaonella thermotolerans</name>
    <dbReference type="NCBI Taxonomy" id="1070861"/>
    <lineage>
        <taxon>Bacteria</taxon>
        <taxon>Bacillati</taxon>
        <taxon>Actinomycetota</taxon>
        <taxon>Actinomycetes</taxon>
        <taxon>Streptosporangiales</taxon>
        <taxon>Streptosporangiaceae</taxon>
        <taxon>Bailinhaonella</taxon>
    </lineage>
</organism>
<feature type="compositionally biased region" description="Basic and acidic residues" evidence="1">
    <location>
        <begin position="373"/>
        <end position="402"/>
    </location>
</feature>
<dbReference type="Gene3D" id="1.10.510.10">
    <property type="entry name" value="Transferase(Phosphotransferase) domain 1"/>
    <property type="match status" value="1"/>
</dbReference>
<dbReference type="RefSeq" id="WP_119926887.1">
    <property type="nucleotide sequence ID" value="NZ_QZEY01000004.1"/>
</dbReference>
<proteinExistence type="predicted"/>
<dbReference type="InterPro" id="IPR007110">
    <property type="entry name" value="Ig-like_dom"/>
</dbReference>
<evidence type="ECO:0000259" key="3">
    <source>
        <dbReference type="PROSITE" id="PS50835"/>
    </source>
</evidence>
<evidence type="ECO:0000313" key="5">
    <source>
        <dbReference type="Proteomes" id="UP000265768"/>
    </source>
</evidence>
<feature type="compositionally biased region" description="Gly residues" evidence="1">
    <location>
        <begin position="297"/>
        <end position="306"/>
    </location>
</feature>
<accession>A0A3A4ARZ0</accession>